<accession>A0A085GKN1</accession>
<dbReference type="GO" id="GO:0005524">
    <property type="term" value="F:ATP binding"/>
    <property type="evidence" value="ECO:0007669"/>
    <property type="project" value="InterPro"/>
</dbReference>
<dbReference type="STRING" id="1006004.GBAG_0443"/>
<evidence type="ECO:0000313" key="4">
    <source>
        <dbReference type="EMBL" id="KFC84276.1"/>
    </source>
</evidence>
<proteinExistence type="predicted"/>
<dbReference type="AlphaFoldDB" id="A0A085GKN1"/>
<keyword evidence="4" id="KW-0378">Hydrolase</keyword>
<dbReference type="EC" id="3.1.21.3" evidence="4"/>
<dbReference type="CDD" id="cd18799">
    <property type="entry name" value="SF2_C_EcoAI-like"/>
    <property type="match status" value="1"/>
</dbReference>
<comment type="caution">
    <text evidence="4">The sequence shown here is derived from an EMBL/GenBank/DDBJ whole genome shotgun (WGS) entry which is preliminary data.</text>
</comment>
<protein>
    <submittedName>
        <fullName evidence="4">Type I restriction-modification system, restriction subunit R</fullName>
        <ecNumber evidence="4">3.-.-.-</ecNumber>
        <ecNumber evidence="4">3.1.21.3</ecNumber>
    </submittedName>
</protein>
<dbReference type="PANTHER" id="PTHR47396">
    <property type="entry name" value="TYPE I RESTRICTION ENZYME ECOKI R PROTEIN"/>
    <property type="match status" value="1"/>
</dbReference>
<dbReference type="PROSITE" id="PS51194">
    <property type="entry name" value="HELICASE_CTER"/>
    <property type="match status" value="1"/>
</dbReference>
<feature type="domain" description="Helicase C-terminal" evidence="3">
    <location>
        <begin position="722"/>
        <end position="883"/>
    </location>
</feature>
<dbReference type="NCBIfam" id="NF008521">
    <property type="entry name" value="PRK11448.1"/>
    <property type="match status" value="1"/>
</dbReference>
<dbReference type="InterPro" id="IPR001650">
    <property type="entry name" value="Helicase_C-like"/>
</dbReference>
<dbReference type="PANTHER" id="PTHR47396:SF1">
    <property type="entry name" value="ATP-DEPENDENT HELICASE IRC3-RELATED"/>
    <property type="match status" value="1"/>
</dbReference>
<dbReference type="CDD" id="cd18032">
    <property type="entry name" value="DEXHc_RE_I_III_res"/>
    <property type="match status" value="1"/>
</dbReference>
<evidence type="ECO:0000256" key="1">
    <source>
        <dbReference type="SAM" id="Coils"/>
    </source>
</evidence>
<dbReference type="Gene3D" id="3.90.1570.30">
    <property type="match status" value="1"/>
</dbReference>
<dbReference type="Pfam" id="PF00271">
    <property type="entry name" value="Helicase_C"/>
    <property type="match status" value="1"/>
</dbReference>
<dbReference type="Proteomes" id="UP000028653">
    <property type="component" value="Unassembled WGS sequence"/>
</dbReference>
<reference evidence="4 5" key="1">
    <citation type="submission" date="2014-05" db="EMBL/GenBank/DDBJ databases">
        <title>ATOL: Assembling a taxonomically balanced genome-scale reconstruction of the evolutionary history of the Enterobacteriaceae.</title>
        <authorList>
            <person name="Plunkett G.III."/>
            <person name="Neeno-Eckwall E.C."/>
            <person name="Glasner J.D."/>
            <person name="Perna N.T."/>
        </authorList>
    </citation>
    <scope>NUCLEOTIDE SEQUENCE [LARGE SCALE GENOMIC DNA]</scope>
    <source>
        <strain evidence="4 5">ATCC 33320</strain>
    </source>
</reference>
<dbReference type="GO" id="GO:0005829">
    <property type="term" value="C:cytosol"/>
    <property type="evidence" value="ECO:0007669"/>
    <property type="project" value="TreeGrafter"/>
</dbReference>
<evidence type="ECO:0000259" key="2">
    <source>
        <dbReference type="PROSITE" id="PS51192"/>
    </source>
</evidence>
<dbReference type="RefSeq" id="WP_034493069.1">
    <property type="nucleotide sequence ID" value="NZ_JMPI01000011.1"/>
</dbReference>
<dbReference type="OrthoDB" id="9804086at2"/>
<dbReference type="GO" id="GO:0009035">
    <property type="term" value="F:type I site-specific deoxyribonuclease activity"/>
    <property type="evidence" value="ECO:0007669"/>
    <property type="project" value="UniProtKB-EC"/>
</dbReference>
<dbReference type="EC" id="3.-.-.-" evidence="4"/>
<feature type="coiled-coil region" evidence="1">
    <location>
        <begin position="151"/>
        <end position="245"/>
    </location>
</feature>
<dbReference type="PROSITE" id="PS51192">
    <property type="entry name" value="HELICASE_ATP_BIND_1"/>
    <property type="match status" value="1"/>
</dbReference>
<dbReference type="SUPFAM" id="SSF52540">
    <property type="entry name" value="P-loop containing nucleoside triphosphate hydrolases"/>
    <property type="match status" value="1"/>
</dbReference>
<organism evidence="4 5">
    <name type="scientific">Buttiauxella agrestis ATCC 33320</name>
    <dbReference type="NCBI Taxonomy" id="1006004"/>
    <lineage>
        <taxon>Bacteria</taxon>
        <taxon>Pseudomonadati</taxon>
        <taxon>Pseudomonadota</taxon>
        <taxon>Gammaproteobacteria</taxon>
        <taxon>Enterobacterales</taxon>
        <taxon>Enterobacteriaceae</taxon>
        <taxon>Buttiauxella</taxon>
    </lineage>
</organism>
<dbReference type="Pfam" id="PF04851">
    <property type="entry name" value="ResIII"/>
    <property type="match status" value="1"/>
</dbReference>
<sequence>MDALRATTSTNFSFLAEHDPLFLQIAAAAENAFSGDPNTTLIKLRQLGEALAQHIAALVGLTFDEPPTQADLLYRLNRELKFEPTVRELFHLLRIEGNKATHQFKTKHKEALDGLKVARALAIWFHQSFGKQGAAFKPGAFIAPPDPSNQLRQLQTEIDRLKSELTTANIQLDSSQQLQNLLVQEKSEYETLALAMDDETKVLASQAKEQEIALEQLRQQYEENLKILQAQLTEKDEKQARTQRQEFAQKSRRASQHIALNEELTRILIDQNLNDAGWLADSQELTWANGTRPEKGINKAIAEWPTEHQGKKGRADYVLFCGLTPLATVEAKKENTDVAGKIPQAERYSKGFKITSPMIGAWEREGRTIAWADETDGHYIIPFVYSCNGRPYVPQLAESSGTWFRDVREPSNIRRALQKFHTPQGLLDKLERSKDSAEQKLKQEGFAYLRLRDYQQKAILAVESTLAQNIRNALLAMATGTGKTRTIVGLMYRFLKTERFKRILFLVDRTALGDQATDTFKEAPLEQNQTLSQIYNIAELGDMATQAETRVQVATVQAMVSRIFSSDTPPPVDEFDCIIVDEAHRGYTLDQEMTEGELSTRDASQYISSYRRVLDYFDAVKIGLTATPAKHTSDIFGKPIYIYSYREAVADDWLIDHEPPIRYETLLTQNGIHFDKGSQVHAINIHTGEVEIDQLEDEVDFNVDAFNRGVISENFNRVICQQLVKELDPFGEEKTLVFCVTDKHADMVKRLLDEAFSAEYENYNQAAVEKITGESDKVKQLIKQYKNERYPNIAVTVDLLSTGIDVPKICNLVFMRRVKSRILFEQMIGRATRRCDDIGKTVFRIYDPVDIYEALSDVNTMKPLVKDPNITLEQLVSELTDTEQLEKALNSPGEQAGETQADVVLSQLSQKVMRILRKAEKRAESRPAVKQKLADLHQIWGVEPKQLHQHLHHLGPRQAAAFIQQQQGLISQLNEIATLLGSEYRPIISEHHDQLEERNQSYGSHQRPEDYLESFADFIQQQLNQSTALAVVVNKPRDLTREQLKEIRLLLDGAGYSEAKLQTAVRNQTNQDIAASIVGHIRRAALGEPLMPFAQRVSQAMINIYNSHAWTTQQRKWLDRLAKQLVHEVIIDHQFINSSFADDGGVKQLNKILVDQLDSVLDELNSAIWPQQSA</sequence>
<dbReference type="eggNOG" id="COG4096">
    <property type="taxonomic scope" value="Bacteria"/>
</dbReference>
<dbReference type="EMBL" id="JMPI01000011">
    <property type="protein sequence ID" value="KFC84276.1"/>
    <property type="molecule type" value="Genomic_DNA"/>
</dbReference>
<dbReference type="InterPro" id="IPR050742">
    <property type="entry name" value="Helicase_Restrict-Modif_Enz"/>
</dbReference>
<evidence type="ECO:0000259" key="3">
    <source>
        <dbReference type="PROSITE" id="PS51194"/>
    </source>
</evidence>
<keyword evidence="5" id="KW-1185">Reference proteome</keyword>
<dbReference type="SMART" id="SM00487">
    <property type="entry name" value="DEXDc"/>
    <property type="match status" value="1"/>
</dbReference>
<name>A0A085GKN1_9ENTR</name>
<feature type="domain" description="Helicase ATP-binding" evidence="2">
    <location>
        <begin position="464"/>
        <end position="646"/>
    </location>
</feature>
<dbReference type="InterPro" id="IPR027417">
    <property type="entry name" value="P-loop_NTPase"/>
</dbReference>
<evidence type="ECO:0000313" key="5">
    <source>
        <dbReference type="Proteomes" id="UP000028653"/>
    </source>
</evidence>
<dbReference type="InterPro" id="IPR006935">
    <property type="entry name" value="Helicase/UvrB_N"/>
</dbReference>
<dbReference type="GO" id="GO:0006304">
    <property type="term" value="P:DNA modification"/>
    <property type="evidence" value="ECO:0007669"/>
    <property type="project" value="InterPro"/>
</dbReference>
<dbReference type="Pfam" id="PF08463">
    <property type="entry name" value="EcoEI_R_C"/>
    <property type="match status" value="1"/>
</dbReference>
<keyword evidence="1" id="KW-0175">Coiled coil</keyword>
<dbReference type="InterPro" id="IPR014001">
    <property type="entry name" value="Helicase_ATP-bd"/>
</dbReference>
<dbReference type="GO" id="GO:0003677">
    <property type="term" value="F:DNA binding"/>
    <property type="evidence" value="ECO:0007669"/>
    <property type="project" value="InterPro"/>
</dbReference>
<dbReference type="InterPro" id="IPR013670">
    <property type="entry name" value="EcoEI_R_C_dom"/>
</dbReference>
<gene>
    <name evidence="4" type="ORF">GBAG_0443</name>
</gene>
<dbReference type="SMART" id="SM00490">
    <property type="entry name" value="HELICc"/>
    <property type="match status" value="1"/>
</dbReference>
<dbReference type="Gene3D" id="3.40.50.300">
    <property type="entry name" value="P-loop containing nucleotide triphosphate hydrolases"/>
    <property type="match status" value="2"/>
</dbReference>